<dbReference type="InterPro" id="IPR029060">
    <property type="entry name" value="PIN-like_dom_sf"/>
</dbReference>
<dbReference type="NCBIfam" id="TIGR00305">
    <property type="entry name" value="putative toxin-antitoxin system toxin component, PIN family"/>
    <property type="match status" value="1"/>
</dbReference>
<accession>A0A844DER8</accession>
<dbReference type="SUPFAM" id="SSF88723">
    <property type="entry name" value="PIN domain-like"/>
    <property type="match status" value="1"/>
</dbReference>
<feature type="domain" description="PIN" evidence="1">
    <location>
        <begin position="1"/>
        <end position="117"/>
    </location>
</feature>
<dbReference type="AlphaFoldDB" id="A0A844DER8"/>
<comment type="caution">
    <text evidence="2">The sequence shown here is derived from an EMBL/GenBank/DDBJ whole genome shotgun (WGS) entry which is preliminary data.</text>
</comment>
<dbReference type="Pfam" id="PF13470">
    <property type="entry name" value="PIN_3"/>
    <property type="match status" value="1"/>
</dbReference>
<evidence type="ECO:0000313" key="2">
    <source>
        <dbReference type="EMBL" id="MRW86334.1"/>
    </source>
</evidence>
<gene>
    <name evidence="2" type="ORF">GJ698_19870</name>
</gene>
<name>A0A844DER8_9BURK</name>
<dbReference type="Gene3D" id="3.40.50.1010">
    <property type="entry name" value="5'-nuclease"/>
    <property type="match status" value="1"/>
</dbReference>
<dbReference type="Proteomes" id="UP000439986">
    <property type="component" value="Unassembled WGS sequence"/>
</dbReference>
<proteinExistence type="predicted"/>
<dbReference type="PANTHER" id="PTHR34610:SF4">
    <property type="entry name" value="SLL8027 PROTEIN"/>
    <property type="match status" value="1"/>
</dbReference>
<dbReference type="SMART" id="SM00670">
    <property type="entry name" value="PINc"/>
    <property type="match status" value="1"/>
</dbReference>
<keyword evidence="3" id="KW-1185">Reference proteome</keyword>
<evidence type="ECO:0000313" key="3">
    <source>
        <dbReference type="Proteomes" id="UP000439986"/>
    </source>
</evidence>
<evidence type="ECO:0000259" key="1">
    <source>
        <dbReference type="SMART" id="SM00670"/>
    </source>
</evidence>
<dbReference type="InterPro" id="IPR002716">
    <property type="entry name" value="PIN_dom"/>
</dbReference>
<dbReference type="EMBL" id="WKJL01000016">
    <property type="protein sequence ID" value="MRW86334.1"/>
    <property type="molecule type" value="Genomic_DNA"/>
</dbReference>
<sequence length="141" mass="15703">MRLVLDTNIVISGLLWHGAPRKLLDLVRLQKAEIFTCEELLAELGRVCGYAKFYKKISAAGINIDMLQQNYSSFTKKIIVSKPVPQLCRDINDDIVLACAAKASADLIVTGDVDLLVMKQYQNIPIIQVTEAVRRIQGTMP</sequence>
<dbReference type="InterPro" id="IPR002850">
    <property type="entry name" value="PIN_toxin-like"/>
</dbReference>
<protein>
    <submittedName>
        <fullName evidence="2">Putative toxin-antitoxin system toxin component, PIN family</fullName>
    </submittedName>
</protein>
<organism evidence="2 3">
    <name type="scientific">Duganella aquatilis</name>
    <dbReference type="NCBI Taxonomy" id="2666082"/>
    <lineage>
        <taxon>Bacteria</taxon>
        <taxon>Pseudomonadati</taxon>
        <taxon>Pseudomonadota</taxon>
        <taxon>Betaproteobacteria</taxon>
        <taxon>Burkholderiales</taxon>
        <taxon>Oxalobacteraceae</taxon>
        <taxon>Telluria group</taxon>
        <taxon>Duganella</taxon>
    </lineage>
</organism>
<dbReference type="RefSeq" id="WP_154359603.1">
    <property type="nucleotide sequence ID" value="NZ_WKJL01000016.1"/>
</dbReference>
<dbReference type="PANTHER" id="PTHR34610">
    <property type="entry name" value="SSL7007 PROTEIN"/>
    <property type="match status" value="1"/>
</dbReference>
<reference evidence="2 3" key="1">
    <citation type="submission" date="2019-11" db="EMBL/GenBank/DDBJ databases">
        <title>Novel species isolated from a subtropical stream in China.</title>
        <authorList>
            <person name="Lu H."/>
        </authorList>
    </citation>
    <scope>NUCLEOTIDE SEQUENCE [LARGE SCALE GENOMIC DNA]</scope>
    <source>
        <strain evidence="2 3">FT26W</strain>
    </source>
</reference>